<gene>
    <name evidence="2" type="ORF">HHL21_03840</name>
</gene>
<dbReference type="AlphaFoldDB" id="A0A848HJB7"/>
<dbReference type="Pfam" id="PF13229">
    <property type="entry name" value="Beta_helix"/>
    <property type="match status" value="1"/>
</dbReference>
<dbReference type="InterPro" id="IPR039448">
    <property type="entry name" value="Beta_helix"/>
</dbReference>
<reference evidence="2 3" key="1">
    <citation type="submission" date="2020-04" db="EMBL/GenBank/DDBJ databases">
        <title>Massilia sp. RP-1-19 isolated from soil.</title>
        <authorList>
            <person name="Dahal R.H."/>
        </authorList>
    </citation>
    <scope>NUCLEOTIDE SEQUENCE [LARGE SCALE GENOMIC DNA]</scope>
    <source>
        <strain evidence="2 3">RP-1-19</strain>
    </source>
</reference>
<keyword evidence="3" id="KW-1185">Reference proteome</keyword>
<sequence length="468" mass="49537">MLSVLAAAVLAAAAVGTAWFLDSRGVTPRALAPYVAKRSSGHNQAIEQSGKWMQRTLISLDRGSLYAGDDGLLQMRPGAQARAAPPLAVRALAVSSVAQLREAMAGAMPGDVITLAPGEYAIMRGELGARRPGAEGSPIVVRAERPGTAVIEMGITEGFKVTAPHWTFENLTIRGTCKYQLYCEHAFHVVGNADHFTARNNTIVDFNSHFKINGRRGDFPDHGAIIGNTITNTTIRDTGTAVTLVDLVSGSDWVIRGNVITDFIKGGGDRISYGVFAKGAGARNILEQNIVVCEHLLRGPGQRVGMSLGGGGTAKRYCRDRRCITEQDDSVIRANLIASCSDDGVYLNSAARSVVSHNTVLDTGGIVVRFAESSAEVEGNLVDGAIRSRDGGVVRAHDNFDTSIMALYAGSHAVRQLFTGSSVATLDWAGEPARREAPPAKPAPDLCGGRRPSLPAYGAFEALAGCRQ</sequence>
<evidence type="ECO:0000313" key="3">
    <source>
        <dbReference type="Proteomes" id="UP000583752"/>
    </source>
</evidence>
<protein>
    <submittedName>
        <fullName evidence="2">Right-handed parallel beta-helix repeat-containing protein</fullName>
    </submittedName>
</protein>
<dbReference type="InterPro" id="IPR006626">
    <property type="entry name" value="PbH1"/>
</dbReference>
<dbReference type="EMBL" id="JABBGG010000002">
    <property type="protein sequence ID" value="NML60229.1"/>
    <property type="molecule type" value="Genomic_DNA"/>
</dbReference>
<dbReference type="Gene3D" id="2.160.20.10">
    <property type="entry name" value="Single-stranded right-handed beta-helix, Pectin lyase-like"/>
    <property type="match status" value="1"/>
</dbReference>
<name>A0A848HJB7_9BURK</name>
<feature type="domain" description="Right handed beta helix" evidence="1">
    <location>
        <begin position="228"/>
        <end position="385"/>
    </location>
</feature>
<dbReference type="SMART" id="SM00710">
    <property type="entry name" value="PbH1"/>
    <property type="match status" value="5"/>
</dbReference>
<proteinExistence type="predicted"/>
<dbReference type="InterPro" id="IPR012334">
    <property type="entry name" value="Pectin_lyas_fold"/>
</dbReference>
<accession>A0A848HJB7</accession>
<comment type="caution">
    <text evidence="2">The sequence shown here is derived from an EMBL/GenBank/DDBJ whole genome shotgun (WGS) entry which is preliminary data.</text>
</comment>
<evidence type="ECO:0000259" key="1">
    <source>
        <dbReference type="Pfam" id="PF13229"/>
    </source>
</evidence>
<dbReference type="Proteomes" id="UP000583752">
    <property type="component" value="Unassembled WGS sequence"/>
</dbReference>
<dbReference type="InterPro" id="IPR011050">
    <property type="entry name" value="Pectin_lyase_fold/virulence"/>
</dbReference>
<dbReference type="SUPFAM" id="SSF51126">
    <property type="entry name" value="Pectin lyase-like"/>
    <property type="match status" value="1"/>
</dbReference>
<evidence type="ECO:0000313" key="2">
    <source>
        <dbReference type="EMBL" id="NML60229.1"/>
    </source>
</evidence>
<organism evidence="2 3">
    <name type="scientific">Massilia polaris</name>
    <dbReference type="NCBI Taxonomy" id="2728846"/>
    <lineage>
        <taxon>Bacteria</taxon>
        <taxon>Pseudomonadati</taxon>
        <taxon>Pseudomonadota</taxon>
        <taxon>Betaproteobacteria</taxon>
        <taxon>Burkholderiales</taxon>
        <taxon>Oxalobacteraceae</taxon>
        <taxon>Telluria group</taxon>
        <taxon>Massilia</taxon>
    </lineage>
</organism>